<dbReference type="EMBL" id="CP031337">
    <property type="protein sequence ID" value="AXK38053.1"/>
    <property type="molecule type" value="Genomic_DNA"/>
</dbReference>
<gene>
    <name evidence="2" type="ORF">DWG20_00640</name>
</gene>
<organism evidence="2 3">
    <name type="scientific">Crenobacter cavernae</name>
    <dbReference type="NCBI Taxonomy" id="2290923"/>
    <lineage>
        <taxon>Bacteria</taxon>
        <taxon>Pseudomonadati</taxon>
        <taxon>Pseudomonadota</taxon>
        <taxon>Betaproteobacteria</taxon>
        <taxon>Neisseriales</taxon>
        <taxon>Neisseriaceae</taxon>
        <taxon>Crenobacter</taxon>
    </lineage>
</organism>
<dbReference type="OrthoDB" id="9804751at2"/>
<dbReference type="PANTHER" id="PTHR33525">
    <property type="match status" value="1"/>
</dbReference>
<protein>
    <submittedName>
        <fullName evidence="2">HDOD domain-containing protein</fullName>
    </submittedName>
</protein>
<evidence type="ECO:0000259" key="1">
    <source>
        <dbReference type="PROSITE" id="PS51833"/>
    </source>
</evidence>
<name>A0A345Y2A1_9NEIS</name>
<evidence type="ECO:0000313" key="3">
    <source>
        <dbReference type="Proteomes" id="UP000254537"/>
    </source>
</evidence>
<sequence length="473" mass="52709">MLKSLIDGLSGRKSRDSVAAEPVEAVPHTQMTVMFPEKEAEPADLPPTLGFVAHQAVLDRQQRVVAYLFAVREGRIGEAAADRRRQLDSLLLSTLHKMEVFRLLAYRRAFVHLSVASLALPAVSELPAHSVVVVLEPAGDEALTEADLERVAELKEAGLRFALEPARFDAVVLVERLRDRLFGLVDFMVLDFAASASKVLSPLLDQLPKRYPKARWFARNIGSAEDMELSLRGPASQRFAIFHGVYLTNARHLPTGKVDSSQMRVLEIMRLLRCNADPRELEAQFKLDSLLLFKLLRFVNAPVNGLSRKVLSIEESLMLLGRDSLFKWLSLLLFTARRDDGHSQGLLEKSLIRARFMERLGDYRGNRLEAEHLFLTGMFSLLAALLNASLADALEPLELPAPVAEALLAQKGLFAPYFQLAVACEQNDQIRVPVLARQLELDIELINRYHADAVLWAQEVLSDNGVAGDPDSI</sequence>
<dbReference type="InterPro" id="IPR013976">
    <property type="entry name" value="HDOD"/>
</dbReference>
<reference evidence="2 3" key="1">
    <citation type="submission" date="2018-07" db="EMBL/GenBank/DDBJ databases">
        <title>Crenobacter cavernae sp. nov., isolated from a karst cave.</title>
        <authorList>
            <person name="Zhu H."/>
        </authorList>
    </citation>
    <scope>NUCLEOTIDE SEQUENCE [LARGE SCALE GENOMIC DNA]</scope>
    <source>
        <strain evidence="2 3">K1W11S-77</strain>
    </source>
</reference>
<proteinExistence type="predicted"/>
<dbReference type="AlphaFoldDB" id="A0A345Y2A1"/>
<dbReference type="Gene3D" id="1.10.3210.10">
    <property type="entry name" value="Hypothetical protein af1432"/>
    <property type="match status" value="1"/>
</dbReference>
<feature type="domain" description="HDOD" evidence="1">
    <location>
        <begin position="258"/>
        <end position="445"/>
    </location>
</feature>
<dbReference type="InterPro" id="IPR052340">
    <property type="entry name" value="RNase_Y/CdgJ"/>
</dbReference>
<dbReference type="KEGG" id="ccah:DWG20_00640"/>
<dbReference type="SUPFAM" id="SSF109604">
    <property type="entry name" value="HD-domain/PDEase-like"/>
    <property type="match status" value="1"/>
</dbReference>
<dbReference type="PROSITE" id="PS51833">
    <property type="entry name" value="HDOD"/>
    <property type="match status" value="1"/>
</dbReference>
<evidence type="ECO:0000313" key="2">
    <source>
        <dbReference type="EMBL" id="AXK38053.1"/>
    </source>
</evidence>
<dbReference type="Proteomes" id="UP000254537">
    <property type="component" value="Chromosome"/>
</dbReference>
<dbReference type="PANTHER" id="PTHR33525:SF4">
    <property type="entry name" value="CYCLIC DI-GMP PHOSPHODIESTERASE CDGJ"/>
    <property type="match status" value="1"/>
</dbReference>
<dbReference type="Pfam" id="PF08668">
    <property type="entry name" value="HDOD"/>
    <property type="match status" value="1"/>
</dbReference>
<accession>A0A345Y2A1</accession>